<name>A0ABP9P5I4_9PSEU</name>
<protein>
    <submittedName>
        <fullName evidence="1">Uncharacterized protein</fullName>
    </submittedName>
</protein>
<dbReference type="RefSeq" id="WP_345612871.1">
    <property type="nucleotide sequence ID" value="NZ_BAABJO010000051.1"/>
</dbReference>
<accession>A0ABP9P5I4</accession>
<organism evidence="1 2">
    <name type="scientific">Pseudonocardia adelaidensis</name>
    <dbReference type="NCBI Taxonomy" id="648754"/>
    <lineage>
        <taxon>Bacteria</taxon>
        <taxon>Bacillati</taxon>
        <taxon>Actinomycetota</taxon>
        <taxon>Actinomycetes</taxon>
        <taxon>Pseudonocardiales</taxon>
        <taxon>Pseudonocardiaceae</taxon>
        <taxon>Pseudonocardia</taxon>
    </lineage>
</organism>
<proteinExistence type="predicted"/>
<evidence type="ECO:0000313" key="1">
    <source>
        <dbReference type="EMBL" id="GAA5141133.1"/>
    </source>
</evidence>
<comment type="caution">
    <text evidence="1">The sequence shown here is derived from an EMBL/GenBank/DDBJ whole genome shotgun (WGS) entry which is preliminary data.</text>
</comment>
<evidence type="ECO:0000313" key="2">
    <source>
        <dbReference type="Proteomes" id="UP001500804"/>
    </source>
</evidence>
<gene>
    <name evidence="1" type="ORF">GCM10023320_79710</name>
</gene>
<keyword evidence="2" id="KW-1185">Reference proteome</keyword>
<dbReference type="Proteomes" id="UP001500804">
    <property type="component" value="Unassembled WGS sequence"/>
</dbReference>
<sequence>MLLPPTPCGDAAGFDLEMGVAVVAVHASDIELFADLLTSACPFDSGAQFLMEGSGKPELGATEIAGPTCPRSSEETTARADALAIWIDKNVGGERETTDDENSE</sequence>
<reference evidence="2" key="1">
    <citation type="journal article" date="2019" name="Int. J. Syst. Evol. Microbiol.">
        <title>The Global Catalogue of Microorganisms (GCM) 10K type strain sequencing project: providing services to taxonomists for standard genome sequencing and annotation.</title>
        <authorList>
            <consortium name="The Broad Institute Genomics Platform"/>
            <consortium name="The Broad Institute Genome Sequencing Center for Infectious Disease"/>
            <person name="Wu L."/>
            <person name="Ma J."/>
        </authorList>
    </citation>
    <scope>NUCLEOTIDE SEQUENCE [LARGE SCALE GENOMIC DNA]</scope>
    <source>
        <strain evidence="2">JCM 18302</strain>
    </source>
</reference>
<dbReference type="EMBL" id="BAABJO010000051">
    <property type="protein sequence ID" value="GAA5141133.1"/>
    <property type="molecule type" value="Genomic_DNA"/>
</dbReference>